<dbReference type="PANTHER" id="PTHR10915">
    <property type="entry name" value="SYNDECAN"/>
    <property type="match status" value="1"/>
</dbReference>
<evidence type="ECO:0000256" key="13">
    <source>
        <dbReference type="ARBA" id="ARBA00023207"/>
    </source>
</evidence>
<evidence type="ECO:0000256" key="4">
    <source>
        <dbReference type="ARBA" id="ARBA00010241"/>
    </source>
</evidence>
<evidence type="ECO:0000256" key="3">
    <source>
        <dbReference type="ARBA" id="ARBA00005343"/>
    </source>
</evidence>
<comment type="subunit">
    <text evidence="15">Interacts with CDCP1. Interacts (via C-terminus) with TIAM1 (via PDZ domain). Interacts with MDK.</text>
</comment>
<dbReference type="AlphaFoldDB" id="W5NKU5"/>
<dbReference type="Ensembl" id="ENSLOCT00000021290.1">
    <property type="protein sequence ID" value="ENSLOCP00000021254.1"/>
    <property type="gene ID" value="ENSLOCG00000017195.1"/>
</dbReference>
<feature type="compositionally biased region" description="Acidic residues" evidence="17">
    <location>
        <begin position="34"/>
        <end position="45"/>
    </location>
</feature>
<evidence type="ECO:0000259" key="20">
    <source>
        <dbReference type="SMART" id="SM00294"/>
    </source>
</evidence>
<dbReference type="PANTHER" id="PTHR10915:SF5">
    <property type="entry name" value="SYNDECAN-1"/>
    <property type="match status" value="1"/>
</dbReference>
<feature type="signal peptide" evidence="19">
    <location>
        <begin position="1"/>
        <end position="22"/>
    </location>
</feature>
<feature type="domain" description="Neurexin/syndecan/glycophorin C" evidence="20">
    <location>
        <begin position="374"/>
        <end position="392"/>
    </location>
</feature>
<evidence type="ECO:0000256" key="16">
    <source>
        <dbReference type="RuleBase" id="RU000649"/>
    </source>
</evidence>
<evidence type="ECO:0000313" key="21">
    <source>
        <dbReference type="Ensembl" id="ENSLOCP00000021254.1"/>
    </source>
</evidence>
<feature type="compositionally biased region" description="Polar residues" evidence="17">
    <location>
        <begin position="223"/>
        <end position="235"/>
    </location>
</feature>
<dbReference type="InterPro" id="IPR027789">
    <property type="entry name" value="Syndecan/Neurexin_dom"/>
</dbReference>
<protein>
    <recommendedName>
        <fullName evidence="16">Syndecan</fullName>
    </recommendedName>
</protein>
<comment type="similarity">
    <text evidence="3 16">Belongs to the syndecan proteoglycan family.</text>
</comment>
<keyword evidence="7 16" id="KW-0812">Transmembrane</keyword>
<sequence>LHGDIKAIKLLLLWSSAQKAFLAPCINQNSIPPEDLDGSSDDEDFSGSGDGTGKKGLYTEETIRKTILNISPDKQIGQTDKDIYLYYCLALQFFFPFPVFDTPTPSEDELHLNVTATPVVLKTTESPKLHEAEEQRTTSLAPVSSSKVTTMPVSTASPDTTVMPQIPVQEPTSAKPETTTRDVASPPIVDVATSAPSAADTPRGSTTAEMDFPHSEDLEPTTAAHSSSATLPSDDQSADPFVKGTSVVTVAAPSQPPTTAGAEDVTFREDSVLSSTIPVHTTQPSIELIPENEIHPNPRMVNTEIHSILATIKPEKPIEKLLVELANPIYSYYSETSEQAASEGLLENKEVLAGVIAGGIIGLAFAVLLVALMVYRMKKKDEGSYALDEQKHSNGGYQKPQKQEEFLA</sequence>
<dbReference type="GO" id="GO:0009986">
    <property type="term" value="C:cell surface"/>
    <property type="evidence" value="ECO:0000318"/>
    <property type="project" value="GO_Central"/>
</dbReference>
<feature type="region of interest" description="Disordered" evidence="17">
    <location>
        <begin position="125"/>
        <end position="241"/>
    </location>
</feature>
<evidence type="ECO:0000313" key="22">
    <source>
        <dbReference type="Proteomes" id="UP000018468"/>
    </source>
</evidence>
<comment type="subcellular location">
    <subcellularLocation>
        <location evidence="1 16">Membrane</location>
        <topology evidence="1 16">Single-pass type I membrane protein</topology>
    </subcellularLocation>
    <subcellularLocation>
        <location evidence="2">Secreted</location>
        <location evidence="2">Extracellular exosome</location>
    </subcellularLocation>
</comment>
<evidence type="ECO:0000256" key="14">
    <source>
        <dbReference type="ARBA" id="ARBA00045247"/>
    </source>
</evidence>
<dbReference type="HOGENOM" id="CLU_047258_0_0_1"/>
<evidence type="ECO:0000256" key="12">
    <source>
        <dbReference type="ARBA" id="ARBA00023180"/>
    </source>
</evidence>
<evidence type="ECO:0000256" key="10">
    <source>
        <dbReference type="ARBA" id="ARBA00022989"/>
    </source>
</evidence>
<evidence type="ECO:0000256" key="7">
    <source>
        <dbReference type="ARBA" id="ARBA00022692"/>
    </source>
</evidence>
<dbReference type="InParanoid" id="W5NKU5"/>
<evidence type="ECO:0000256" key="1">
    <source>
        <dbReference type="ARBA" id="ARBA00004479"/>
    </source>
</evidence>
<dbReference type="PROSITE" id="PS00964">
    <property type="entry name" value="SYNDECAN"/>
    <property type="match status" value="1"/>
</dbReference>
<feature type="region of interest" description="Disordered" evidence="17">
    <location>
        <begin position="32"/>
        <end position="56"/>
    </location>
</feature>
<evidence type="ECO:0000256" key="2">
    <source>
        <dbReference type="ARBA" id="ARBA00004550"/>
    </source>
</evidence>
<evidence type="ECO:0000256" key="9">
    <source>
        <dbReference type="ARBA" id="ARBA00022974"/>
    </source>
</evidence>
<evidence type="ECO:0000256" key="17">
    <source>
        <dbReference type="SAM" id="MobiDB-lite"/>
    </source>
</evidence>
<keyword evidence="10 18" id="KW-1133">Transmembrane helix</keyword>
<dbReference type="GO" id="GO:0016477">
    <property type="term" value="P:cell migration"/>
    <property type="evidence" value="ECO:0000318"/>
    <property type="project" value="GO_Central"/>
</dbReference>
<dbReference type="InterPro" id="IPR001050">
    <property type="entry name" value="Syndecan"/>
</dbReference>
<reference evidence="21" key="2">
    <citation type="submission" date="2025-08" db="UniProtKB">
        <authorList>
            <consortium name="Ensembl"/>
        </authorList>
    </citation>
    <scope>IDENTIFICATION</scope>
</reference>
<dbReference type="EMBL" id="AHAT01029896">
    <property type="status" value="NOT_ANNOTATED_CDS"/>
    <property type="molecule type" value="Genomic_DNA"/>
</dbReference>
<keyword evidence="13 16" id="KW-0357">Heparan sulfate</keyword>
<keyword evidence="9 16" id="KW-0654">Proteoglycan</keyword>
<keyword evidence="11 18" id="KW-0472">Membrane</keyword>
<accession>W5NKU5</accession>
<dbReference type="InterPro" id="IPR030479">
    <property type="entry name" value="Syndecan_CS"/>
</dbReference>
<organism evidence="21 22">
    <name type="scientific">Lepisosteus oculatus</name>
    <name type="common">Spotted gar</name>
    <dbReference type="NCBI Taxonomy" id="7918"/>
    <lineage>
        <taxon>Eukaryota</taxon>
        <taxon>Metazoa</taxon>
        <taxon>Chordata</taxon>
        <taxon>Craniata</taxon>
        <taxon>Vertebrata</taxon>
        <taxon>Euteleostomi</taxon>
        <taxon>Actinopterygii</taxon>
        <taxon>Neopterygii</taxon>
        <taxon>Holostei</taxon>
        <taxon>Semionotiformes</taxon>
        <taxon>Lepisosteidae</taxon>
        <taxon>Lepisosteus</taxon>
    </lineage>
</organism>
<name>W5NKU5_LEPOC</name>
<feature type="compositionally biased region" description="Basic and acidic residues" evidence="17">
    <location>
        <begin position="125"/>
        <end position="136"/>
    </location>
</feature>
<evidence type="ECO:0000256" key="5">
    <source>
        <dbReference type="ARBA" id="ARBA00022525"/>
    </source>
</evidence>
<comment type="similarity">
    <text evidence="4">Belongs to the neurexin family.</text>
</comment>
<dbReference type="SMART" id="SM00294">
    <property type="entry name" value="4.1m"/>
    <property type="match status" value="1"/>
</dbReference>
<keyword evidence="6" id="KW-0597">Phosphoprotein</keyword>
<dbReference type="GeneTree" id="ENSGT00940000161171"/>
<feature type="chain" id="PRO_5004867769" description="Syndecan" evidence="19">
    <location>
        <begin position="23"/>
        <end position="408"/>
    </location>
</feature>
<evidence type="ECO:0000256" key="6">
    <source>
        <dbReference type="ARBA" id="ARBA00022553"/>
    </source>
</evidence>
<feature type="compositionally biased region" description="Polar residues" evidence="17">
    <location>
        <begin position="137"/>
        <end position="163"/>
    </location>
</feature>
<keyword evidence="5" id="KW-0964">Secreted</keyword>
<keyword evidence="8 19" id="KW-0732">Signal</keyword>
<evidence type="ECO:0000256" key="8">
    <source>
        <dbReference type="ARBA" id="ARBA00022729"/>
    </source>
</evidence>
<dbReference type="Proteomes" id="UP000018468">
    <property type="component" value="Linkage group LG1"/>
</dbReference>
<dbReference type="eggNOG" id="ENOG502RZWT">
    <property type="taxonomic scope" value="Eukaryota"/>
</dbReference>
<feature type="transmembrane region" description="Helical" evidence="18">
    <location>
        <begin position="351"/>
        <end position="375"/>
    </location>
</feature>
<evidence type="ECO:0000256" key="15">
    <source>
        <dbReference type="ARBA" id="ARBA00046939"/>
    </source>
</evidence>
<evidence type="ECO:0000256" key="19">
    <source>
        <dbReference type="SAM" id="SignalP"/>
    </source>
</evidence>
<dbReference type="InterPro" id="IPR003585">
    <property type="entry name" value="Neurexin-like"/>
</dbReference>
<comment type="function">
    <text evidence="14">Cell surface proteoglycan that contains both heparan sulfate and chondroitin sulfate and that links the cytoskeleton to the interstitial matrix. Regulates exosome biogenesis in concert with SDCBP and PDCD6IP. Able to induce its own expression in dental mesenchymal cells and also in the neighboring dental epithelial cells via an MSX1-mediated pathway.</text>
</comment>
<reference evidence="22" key="1">
    <citation type="submission" date="2011-12" db="EMBL/GenBank/DDBJ databases">
        <title>The Draft Genome of Lepisosteus oculatus.</title>
        <authorList>
            <consortium name="The Broad Institute Genome Assembly &amp; Analysis Group"/>
            <consortium name="Computational R&amp;D Group"/>
            <consortium name="and Sequencing Platform"/>
            <person name="Di Palma F."/>
            <person name="Alfoldi J."/>
            <person name="Johnson J."/>
            <person name="Berlin A."/>
            <person name="Gnerre S."/>
            <person name="Jaffe D."/>
            <person name="MacCallum I."/>
            <person name="Young S."/>
            <person name="Walker B.J."/>
            <person name="Lander E.S."/>
            <person name="Lindblad-Toh K."/>
        </authorList>
    </citation>
    <scope>NUCLEOTIDE SEQUENCE [LARGE SCALE GENOMIC DNA]</scope>
</reference>
<keyword evidence="22" id="KW-1185">Reference proteome</keyword>
<dbReference type="GO" id="GO:0016020">
    <property type="term" value="C:membrane"/>
    <property type="evidence" value="ECO:0007669"/>
    <property type="project" value="UniProtKB-SubCell"/>
</dbReference>
<feature type="region of interest" description="Disordered" evidence="17">
    <location>
        <begin position="385"/>
        <end position="408"/>
    </location>
</feature>
<keyword evidence="12 16" id="KW-0325">Glycoprotein</keyword>
<dbReference type="STRING" id="7918.ENSLOCP00000021254"/>
<reference evidence="21" key="3">
    <citation type="submission" date="2025-09" db="UniProtKB">
        <authorList>
            <consortium name="Ensembl"/>
        </authorList>
    </citation>
    <scope>IDENTIFICATION</scope>
</reference>
<evidence type="ECO:0000256" key="18">
    <source>
        <dbReference type="SAM" id="Phobius"/>
    </source>
</evidence>
<proteinExistence type="inferred from homology"/>
<dbReference type="Bgee" id="ENSLOCG00000017195">
    <property type="expression patterns" value="Expressed in zone of skin and 12 other cell types or tissues"/>
</dbReference>
<evidence type="ECO:0000256" key="11">
    <source>
        <dbReference type="ARBA" id="ARBA00023136"/>
    </source>
</evidence>
<dbReference type="GO" id="GO:0005576">
    <property type="term" value="C:extracellular region"/>
    <property type="evidence" value="ECO:0007669"/>
    <property type="project" value="UniProtKB-SubCell"/>
</dbReference>
<dbReference type="Pfam" id="PF01034">
    <property type="entry name" value="Syndecan"/>
    <property type="match status" value="1"/>
</dbReference>